<name>A0A5N6Y8U1_9EURO</name>
<dbReference type="Pfam" id="PF08171">
    <property type="entry name" value="Mad3_BUB1_II"/>
    <property type="match status" value="1"/>
</dbReference>
<dbReference type="Proteomes" id="UP000325558">
    <property type="component" value="Unassembled WGS sequence"/>
</dbReference>
<feature type="region of interest" description="Disordered" evidence="1">
    <location>
        <begin position="1"/>
        <end position="34"/>
    </location>
</feature>
<evidence type="ECO:0000256" key="1">
    <source>
        <dbReference type="SAM" id="MobiDB-lite"/>
    </source>
</evidence>
<feature type="domain" description="Mad3/Bub1 homology region 2" evidence="2">
    <location>
        <begin position="1"/>
        <end position="80"/>
    </location>
</feature>
<reference evidence="3" key="1">
    <citation type="submission" date="2019-04" db="EMBL/GenBank/DDBJ databases">
        <title>Friends and foes A comparative genomics study of 23 Aspergillus species from section Flavi.</title>
        <authorList>
            <consortium name="DOE Joint Genome Institute"/>
            <person name="Kjaerbolling I."/>
            <person name="Vesth T."/>
            <person name="Frisvad J.C."/>
            <person name="Nybo J.L."/>
            <person name="Theobald S."/>
            <person name="Kildgaard S."/>
            <person name="Isbrandt T."/>
            <person name="Kuo A."/>
            <person name="Sato A."/>
            <person name="Lyhne E.K."/>
            <person name="Kogle M.E."/>
            <person name="Wiebenga A."/>
            <person name="Kun R.S."/>
            <person name="Lubbers R.J."/>
            <person name="Makela M.R."/>
            <person name="Barry K."/>
            <person name="Chovatia M."/>
            <person name="Clum A."/>
            <person name="Daum C."/>
            <person name="Haridas S."/>
            <person name="He G."/>
            <person name="LaButti K."/>
            <person name="Lipzen A."/>
            <person name="Mondo S."/>
            <person name="Riley R."/>
            <person name="Salamov A."/>
            <person name="Simmons B.A."/>
            <person name="Magnuson J.K."/>
            <person name="Henrissat B."/>
            <person name="Mortensen U.H."/>
            <person name="Larsen T.O."/>
            <person name="Devries R.P."/>
            <person name="Grigoriev I.V."/>
            <person name="Machida M."/>
            <person name="Baker S.E."/>
            <person name="Andersen M.R."/>
        </authorList>
    </citation>
    <scope>NUCLEOTIDE SEQUENCE</scope>
    <source>
        <strain evidence="3">CBS 117612</strain>
    </source>
</reference>
<gene>
    <name evidence="3" type="ORF">BDV24DRAFT_134688</name>
</gene>
<evidence type="ECO:0000259" key="2">
    <source>
        <dbReference type="Pfam" id="PF08171"/>
    </source>
</evidence>
<protein>
    <recommendedName>
        <fullName evidence="2">Mad3/Bub1 homology region 2 domain-containing protein</fullName>
    </recommendedName>
</protein>
<feature type="region of interest" description="Disordered" evidence="1">
    <location>
        <begin position="113"/>
        <end position="165"/>
    </location>
</feature>
<dbReference type="InterPro" id="IPR012572">
    <property type="entry name" value="Mad3/Bub1_II"/>
</dbReference>
<proteinExistence type="predicted"/>
<accession>A0A5N6Y8U1</accession>
<dbReference type="EMBL" id="ML737151">
    <property type="protein sequence ID" value="KAE8340110.1"/>
    <property type="molecule type" value="Genomic_DNA"/>
</dbReference>
<sequence>MTIFRDESNQNSHLKESMQSKHVPEHRVREAVNPRTGRRERVFVNLDAVYPDYTNPNVEVSFEELRAMRRGWMDKKWRPQKEPLRQISGNENSAGIDPARALPDEFNEKLTMKDADISAQQQAPDTDAHHEAKAGKARKLKLREVKQETQTGKTALNKPKSCISW</sequence>
<evidence type="ECO:0000313" key="3">
    <source>
        <dbReference type="EMBL" id="KAE8340110.1"/>
    </source>
</evidence>
<organism evidence="3">
    <name type="scientific">Aspergillus arachidicola</name>
    <dbReference type="NCBI Taxonomy" id="656916"/>
    <lineage>
        <taxon>Eukaryota</taxon>
        <taxon>Fungi</taxon>
        <taxon>Dikarya</taxon>
        <taxon>Ascomycota</taxon>
        <taxon>Pezizomycotina</taxon>
        <taxon>Eurotiomycetes</taxon>
        <taxon>Eurotiomycetidae</taxon>
        <taxon>Eurotiales</taxon>
        <taxon>Aspergillaceae</taxon>
        <taxon>Aspergillus</taxon>
        <taxon>Aspergillus subgen. Circumdati</taxon>
    </lineage>
</organism>
<feature type="region of interest" description="Disordered" evidence="1">
    <location>
        <begin position="80"/>
        <end position="100"/>
    </location>
</feature>
<dbReference type="Gene3D" id="6.10.20.170">
    <property type="match status" value="1"/>
</dbReference>
<dbReference type="OrthoDB" id="248495at2759"/>
<dbReference type="AlphaFoldDB" id="A0A5N6Y8U1"/>